<evidence type="ECO:0000256" key="7">
    <source>
        <dbReference type="ARBA" id="ARBA00022679"/>
    </source>
</evidence>
<feature type="domain" description="Histidine kinase" evidence="20">
    <location>
        <begin position="364"/>
        <end position="577"/>
    </location>
</feature>
<dbReference type="STRING" id="187304.B0E33_06915"/>
<evidence type="ECO:0000256" key="14">
    <source>
        <dbReference type="ARBA" id="ARBA00023136"/>
    </source>
</evidence>
<dbReference type="Pfam" id="PF02518">
    <property type="entry name" value="HATPase_c"/>
    <property type="match status" value="1"/>
</dbReference>
<dbReference type="EC" id="2.7.13.3" evidence="3"/>
<keyword evidence="14 19" id="KW-0472">Membrane</keyword>
<evidence type="ECO:0000256" key="10">
    <source>
        <dbReference type="ARBA" id="ARBA00022777"/>
    </source>
</evidence>
<dbReference type="InterPro" id="IPR004358">
    <property type="entry name" value="Sig_transdc_His_kin-like_C"/>
</dbReference>
<dbReference type="Gene3D" id="3.30.450.20">
    <property type="entry name" value="PAS domain"/>
    <property type="match status" value="2"/>
</dbReference>
<evidence type="ECO:0000256" key="15">
    <source>
        <dbReference type="ARBA" id="ARBA00059004"/>
    </source>
</evidence>
<keyword evidence="17" id="KW-0175">Coiled coil</keyword>
<dbReference type="GO" id="GO:0005524">
    <property type="term" value="F:ATP binding"/>
    <property type="evidence" value="ECO:0007669"/>
    <property type="project" value="UniProtKB-KW"/>
</dbReference>
<comment type="catalytic activity">
    <reaction evidence="1">
        <text>ATP + protein L-histidine = ADP + protein N-phospho-L-histidine.</text>
        <dbReference type="EC" id="2.7.13.3"/>
    </reaction>
</comment>
<sequence>MSNRWLYLALPPFLLVAVAFMLVQLFMELDEDSVDRKAAERLTLYRQTILGEYQKYRYLPYMIARDPRATSALGLGQPSESANRFLQEMAENSGVDLLYVMNAEGTTLASSNWQEDLSLVGRNYGFRPYFSAAIEGEEGRFFAIGATSDEPGLFLARPTPVSGKPVGVAVVKVDMGPLEEAWAEGGETVFASDANGVIFLSSQPDWRYRTLTALPQEVRQMIEATRQYAGRELSPVSDSLDQERQQLVIDGKNYRHNSADVGLLGWTLHFLVPVEETRKSVLPIWAATISLCLVYAVIVLVLRGRRLRKASALLRQESAGLKELNTRLVEEIQERRRVEKELLEAQRGLARSSRLAAVGEMSAAVVHELSQPLAALRMFVAGTRKFLEKGDTETASENLDEIDSLQMRMASLTQELKRFARPGESRIEKIDLTESVRTAEKIVRPRFEETGCLLKLDLPSDPLEAETAPLRIEQILVNLLRNGADATAGEEAGEVKLHAQRQGTELVLAISDNGPGIPEDLKERIFDPFFSTKTSSGGMGLGLAISMRLAEDLGGSLSVRANTPKGAVFELRLPALSGEKASERASNSAGDSASGTRTEREPEAAE</sequence>
<keyword evidence="12 19" id="KW-1133">Transmembrane helix</keyword>
<evidence type="ECO:0000259" key="20">
    <source>
        <dbReference type="PROSITE" id="PS50109"/>
    </source>
</evidence>
<dbReference type="InterPro" id="IPR003594">
    <property type="entry name" value="HATPase_dom"/>
</dbReference>
<feature type="transmembrane region" description="Helical" evidence="19">
    <location>
        <begin position="282"/>
        <end position="302"/>
    </location>
</feature>
<dbReference type="Pfam" id="PF00512">
    <property type="entry name" value="HisKA"/>
    <property type="match status" value="1"/>
</dbReference>
<dbReference type="PIRSF" id="PIRSF036431">
    <property type="entry name" value="STHK_DctB"/>
    <property type="match status" value="1"/>
</dbReference>
<dbReference type="GO" id="GO:0005886">
    <property type="term" value="C:plasma membrane"/>
    <property type="evidence" value="ECO:0007669"/>
    <property type="project" value="UniProtKB-SubCell"/>
</dbReference>
<evidence type="ECO:0000256" key="17">
    <source>
        <dbReference type="SAM" id="Coils"/>
    </source>
</evidence>
<accession>A0A0M6Y3Z6</accession>
<keyword evidence="22" id="KW-1185">Reference proteome</keyword>
<dbReference type="SUPFAM" id="SSF55874">
    <property type="entry name" value="ATPase domain of HSP90 chaperone/DNA topoisomerase II/histidine kinase"/>
    <property type="match status" value="1"/>
</dbReference>
<dbReference type="PANTHER" id="PTHR43065">
    <property type="entry name" value="SENSOR HISTIDINE KINASE"/>
    <property type="match status" value="1"/>
</dbReference>
<comment type="function">
    <text evidence="15">Member of the two-component regulatory system DctB/DctD involved in the transport of C4-dicarboxylates. DctB functions as a membrane-associated protein kinase that phosphorylates DctD in response to environmental signals.</text>
</comment>
<keyword evidence="7 21" id="KW-0808">Transferase</keyword>
<evidence type="ECO:0000256" key="3">
    <source>
        <dbReference type="ARBA" id="ARBA00012438"/>
    </source>
</evidence>
<keyword evidence="6" id="KW-0597">Phosphoprotein</keyword>
<evidence type="ECO:0000256" key="19">
    <source>
        <dbReference type="SAM" id="Phobius"/>
    </source>
</evidence>
<name>A0A0M6Y3Z6_9HYPH</name>
<dbReference type="GO" id="GO:0000155">
    <property type="term" value="F:phosphorelay sensor kinase activity"/>
    <property type="evidence" value="ECO:0007669"/>
    <property type="project" value="InterPro"/>
</dbReference>
<dbReference type="InterPro" id="IPR017055">
    <property type="entry name" value="Sig_transdc_His_kinase_DctB"/>
</dbReference>
<feature type="compositionally biased region" description="Polar residues" evidence="18">
    <location>
        <begin position="584"/>
        <end position="596"/>
    </location>
</feature>
<dbReference type="InterPro" id="IPR033479">
    <property type="entry name" value="dCache_1"/>
</dbReference>
<dbReference type="Proteomes" id="UP000048926">
    <property type="component" value="Unassembled WGS sequence"/>
</dbReference>
<evidence type="ECO:0000256" key="2">
    <source>
        <dbReference type="ARBA" id="ARBA00004429"/>
    </source>
</evidence>
<dbReference type="SUPFAM" id="SSF47384">
    <property type="entry name" value="Homodimeric domain of signal transducing histidine kinase"/>
    <property type="match status" value="1"/>
</dbReference>
<evidence type="ECO:0000313" key="22">
    <source>
        <dbReference type="Proteomes" id="UP000048926"/>
    </source>
</evidence>
<keyword evidence="11" id="KW-0067">ATP-binding</keyword>
<comment type="subcellular location">
    <subcellularLocation>
        <location evidence="2">Cell inner membrane</location>
        <topology evidence="2">Multi-pass membrane protein</topology>
    </subcellularLocation>
</comment>
<feature type="transmembrane region" description="Helical" evidence="19">
    <location>
        <begin position="7"/>
        <end position="27"/>
    </location>
</feature>
<keyword evidence="5" id="KW-0997">Cell inner membrane</keyword>
<keyword evidence="10" id="KW-0418">Kinase</keyword>
<dbReference type="SMART" id="SM00388">
    <property type="entry name" value="HisKA"/>
    <property type="match status" value="1"/>
</dbReference>
<dbReference type="SMART" id="SM00387">
    <property type="entry name" value="HATPase_c"/>
    <property type="match status" value="1"/>
</dbReference>
<dbReference type="Pfam" id="PF02743">
    <property type="entry name" value="dCache_1"/>
    <property type="match status" value="1"/>
</dbReference>
<dbReference type="InterPro" id="IPR036890">
    <property type="entry name" value="HATPase_C_sf"/>
</dbReference>
<keyword evidence="13" id="KW-0902">Two-component regulatory system</keyword>
<evidence type="ECO:0000256" key="4">
    <source>
        <dbReference type="ARBA" id="ARBA00022475"/>
    </source>
</evidence>
<dbReference type="InterPro" id="IPR029151">
    <property type="entry name" value="Sensor-like_sf"/>
</dbReference>
<dbReference type="OrthoDB" id="7797927at2"/>
<dbReference type="InterPro" id="IPR036097">
    <property type="entry name" value="HisK_dim/P_sf"/>
</dbReference>
<protein>
    <recommendedName>
        <fullName evidence="16">C4-dicarboxylate transport sensor protein DctB</fullName>
        <ecNumber evidence="3">2.7.13.3</ecNumber>
    </recommendedName>
</protein>
<dbReference type="AlphaFoldDB" id="A0A0M6Y3Z6"/>
<dbReference type="CDD" id="cd12914">
    <property type="entry name" value="PDC1_DGC_like"/>
    <property type="match status" value="1"/>
</dbReference>
<evidence type="ECO:0000256" key="9">
    <source>
        <dbReference type="ARBA" id="ARBA00022741"/>
    </source>
</evidence>
<feature type="region of interest" description="Disordered" evidence="18">
    <location>
        <begin position="579"/>
        <end position="606"/>
    </location>
</feature>
<gene>
    <name evidence="21" type="primary">dctB_1</name>
    <name evidence="21" type="ORF">LAL4801_03282</name>
</gene>
<dbReference type="PROSITE" id="PS50109">
    <property type="entry name" value="HIS_KIN"/>
    <property type="match status" value="1"/>
</dbReference>
<dbReference type="PRINTS" id="PR00344">
    <property type="entry name" value="BCTRLSENSOR"/>
</dbReference>
<evidence type="ECO:0000256" key="11">
    <source>
        <dbReference type="ARBA" id="ARBA00022840"/>
    </source>
</evidence>
<evidence type="ECO:0000256" key="16">
    <source>
        <dbReference type="ARBA" id="ARBA00073143"/>
    </source>
</evidence>
<feature type="compositionally biased region" description="Basic and acidic residues" evidence="18">
    <location>
        <begin position="597"/>
        <end position="606"/>
    </location>
</feature>
<evidence type="ECO:0000256" key="1">
    <source>
        <dbReference type="ARBA" id="ARBA00000085"/>
    </source>
</evidence>
<dbReference type="CDD" id="cd00082">
    <property type="entry name" value="HisKA"/>
    <property type="match status" value="1"/>
</dbReference>
<dbReference type="EMBL" id="CXST01000002">
    <property type="protein sequence ID" value="CTQ44835.1"/>
    <property type="molecule type" value="Genomic_DNA"/>
</dbReference>
<keyword evidence="9" id="KW-0547">Nucleotide-binding</keyword>
<evidence type="ECO:0000256" key="5">
    <source>
        <dbReference type="ARBA" id="ARBA00022519"/>
    </source>
</evidence>
<dbReference type="SUPFAM" id="SSF103190">
    <property type="entry name" value="Sensory domain-like"/>
    <property type="match status" value="1"/>
</dbReference>
<dbReference type="InterPro" id="IPR003661">
    <property type="entry name" value="HisK_dim/P_dom"/>
</dbReference>
<proteinExistence type="predicted"/>
<keyword evidence="4" id="KW-1003">Cell membrane</keyword>
<dbReference type="Gene3D" id="3.30.565.10">
    <property type="entry name" value="Histidine kinase-like ATPase, C-terminal domain"/>
    <property type="match status" value="1"/>
</dbReference>
<dbReference type="Gene3D" id="1.10.287.130">
    <property type="match status" value="1"/>
</dbReference>
<keyword evidence="8 19" id="KW-0812">Transmembrane</keyword>
<dbReference type="RefSeq" id="WP_055657674.1">
    <property type="nucleotide sequence ID" value="NZ_CXST01000002.1"/>
</dbReference>
<organism evidence="21 22">
    <name type="scientific">Roseibium aggregatum</name>
    <dbReference type="NCBI Taxonomy" id="187304"/>
    <lineage>
        <taxon>Bacteria</taxon>
        <taxon>Pseudomonadati</taxon>
        <taxon>Pseudomonadota</taxon>
        <taxon>Alphaproteobacteria</taxon>
        <taxon>Hyphomicrobiales</taxon>
        <taxon>Stappiaceae</taxon>
        <taxon>Roseibium</taxon>
    </lineage>
</organism>
<evidence type="ECO:0000256" key="6">
    <source>
        <dbReference type="ARBA" id="ARBA00022553"/>
    </source>
</evidence>
<evidence type="ECO:0000256" key="12">
    <source>
        <dbReference type="ARBA" id="ARBA00022989"/>
    </source>
</evidence>
<feature type="coiled-coil region" evidence="17">
    <location>
        <begin position="321"/>
        <end position="348"/>
    </location>
</feature>
<evidence type="ECO:0000313" key="21">
    <source>
        <dbReference type="EMBL" id="CTQ44835.1"/>
    </source>
</evidence>
<dbReference type="FunFam" id="1.10.287.130:FF:000049">
    <property type="entry name" value="C4-dicarboxylate transport sensor protein DctB"/>
    <property type="match status" value="1"/>
</dbReference>
<evidence type="ECO:0000256" key="18">
    <source>
        <dbReference type="SAM" id="MobiDB-lite"/>
    </source>
</evidence>
<reference evidence="22" key="1">
    <citation type="submission" date="2015-07" db="EMBL/GenBank/DDBJ databases">
        <authorList>
            <person name="Rodrigo-Torres Lidia"/>
            <person name="Arahal R.David."/>
        </authorList>
    </citation>
    <scope>NUCLEOTIDE SEQUENCE [LARGE SCALE GENOMIC DNA]</scope>
    <source>
        <strain evidence="22">CECT 4801</strain>
    </source>
</reference>
<dbReference type="InterPro" id="IPR005467">
    <property type="entry name" value="His_kinase_dom"/>
</dbReference>
<evidence type="ECO:0000256" key="8">
    <source>
        <dbReference type="ARBA" id="ARBA00022692"/>
    </source>
</evidence>
<dbReference type="PANTHER" id="PTHR43065:SF46">
    <property type="entry name" value="C4-DICARBOXYLATE TRANSPORT SENSOR PROTEIN DCTB"/>
    <property type="match status" value="1"/>
</dbReference>
<evidence type="ECO:0000256" key="13">
    <source>
        <dbReference type="ARBA" id="ARBA00023012"/>
    </source>
</evidence>